<accession>A0ABV8KQ74</accession>
<name>A0ABV8KQ74_9ACTN</name>
<dbReference type="RefSeq" id="WP_377547123.1">
    <property type="nucleotide sequence ID" value="NZ_JBHSBN010000011.1"/>
</dbReference>
<dbReference type="Proteomes" id="UP001595868">
    <property type="component" value="Unassembled WGS sequence"/>
</dbReference>
<evidence type="ECO:0000313" key="1">
    <source>
        <dbReference type="EMBL" id="MFC4107771.1"/>
    </source>
</evidence>
<organism evidence="1 2">
    <name type="scientific">Micromonospora zhanjiangensis</name>
    <dbReference type="NCBI Taxonomy" id="1522057"/>
    <lineage>
        <taxon>Bacteria</taxon>
        <taxon>Bacillati</taxon>
        <taxon>Actinomycetota</taxon>
        <taxon>Actinomycetes</taxon>
        <taxon>Micromonosporales</taxon>
        <taxon>Micromonosporaceae</taxon>
        <taxon>Micromonospora</taxon>
    </lineage>
</organism>
<proteinExistence type="predicted"/>
<sequence>MWLGEPTREVVEHYGPDGTLTGRSVVTRPSPWTDEDRGWLMAWLAEQREVCPGCGLPLVDCRDPKTAGSWTPVVDICQACLVAQAEMDNQNEGPRRRGLYVGVRRT</sequence>
<dbReference type="EMBL" id="JBHSBN010000011">
    <property type="protein sequence ID" value="MFC4107771.1"/>
    <property type="molecule type" value="Genomic_DNA"/>
</dbReference>
<protein>
    <submittedName>
        <fullName evidence="1">Uncharacterized protein</fullName>
    </submittedName>
</protein>
<evidence type="ECO:0000313" key="2">
    <source>
        <dbReference type="Proteomes" id="UP001595868"/>
    </source>
</evidence>
<gene>
    <name evidence="1" type="ORF">ACFOX0_17795</name>
</gene>
<reference evidence="2" key="1">
    <citation type="journal article" date="2019" name="Int. J. Syst. Evol. Microbiol.">
        <title>The Global Catalogue of Microorganisms (GCM) 10K type strain sequencing project: providing services to taxonomists for standard genome sequencing and annotation.</title>
        <authorList>
            <consortium name="The Broad Institute Genomics Platform"/>
            <consortium name="The Broad Institute Genome Sequencing Center for Infectious Disease"/>
            <person name="Wu L."/>
            <person name="Ma J."/>
        </authorList>
    </citation>
    <scope>NUCLEOTIDE SEQUENCE [LARGE SCALE GENOMIC DNA]</scope>
    <source>
        <strain evidence="2">2902at01</strain>
    </source>
</reference>
<keyword evidence="2" id="KW-1185">Reference proteome</keyword>
<comment type="caution">
    <text evidence="1">The sequence shown here is derived from an EMBL/GenBank/DDBJ whole genome shotgun (WGS) entry which is preliminary data.</text>
</comment>